<protein>
    <submittedName>
        <fullName evidence="4 6">PAP2 family protein</fullName>
    </submittedName>
    <submittedName>
        <fullName evidence="3">Phospholipid phosphatase</fullName>
    </submittedName>
</protein>
<organism evidence="3 8">
    <name type="scientific">Enterococcus faecium</name>
    <name type="common">Streptococcus faecium</name>
    <dbReference type="NCBI Taxonomy" id="1352"/>
    <lineage>
        <taxon>Bacteria</taxon>
        <taxon>Bacillati</taxon>
        <taxon>Bacillota</taxon>
        <taxon>Bacilli</taxon>
        <taxon>Lactobacillales</taxon>
        <taxon>Enterococcaceae</taxon>
        <taxon>Enterococcus</taxon>
    </lineage>
</organism>
<feature type="transmembrane region" description="Helical" evidence="1">
    <location>
        <begin position="184"/>
        <end position="202"/>
    </location>
</feature>
<name>A0A132P742_ENTFC</name>
<evidence type="ECO:0000313" key="8">
    <source>
        <dbReference type="Proteomes" id="UP000070452"/>
    </source>
</evidence>
<dbReference type="EMBL" id="PJVH01000007">
    <property type="protein sequence ID" value="RXU90774.1"/>
    <property type="molecule type" value="Genomic_DNA"/>
</dbReference>
<evidence type="ECO:0000313" key="9">
    <source>
        <dbReference type="Proteomes" id="UP000194737"/>
    </source>
</evidence>
<evidence type="ECO:0000259" key="2">
    <source>
        <dbReference type="SMART" id="SM00014"/>
    </source>
</evidence>
<dbReference type="Proteomes" id="UP000289562">
    <property type="component" value="Unassembled WGS sequence"/>
</dbReference>
<keyword evidence="1" id="KW-1133">Transmembrane helix</keyword>
<dbReference type="AlphaFoldDB" id="A0A132P742"/>
<evidence type="ECO:0000313" key="10">
    <source>
        <dbReference type="Proteomes" id="UP000289562"/>
    </source>
</evidence>
<reference evidence="6 9" key="2">
    <citation type="submission" date="2017-05" db="EMBL/GenBank/DDBJ databases">
        <title>The Genome Sequence of Enterococcus faecium 6F2_DIV0138.</title>
        <authorList>
            <consortium name="The Broad Institute Genomics Platform"/>
            <consortium name="The Broad Institute Genomic Center for Infectious Diseases"/>
            <person name="Earl A."/>
            <person name="Manson A."/>
            <person name="Schwartman J."/>
            <person name="Gilmore M."/>
            <person name="Abouelleil A."/>
            <person name="Cao P."/>
            <person name="Chapman S."/>
            <person name="Cusick C."/>
            <person name="Shea T."/>
            <person name="Young S."/>
            <person name="Neafsey D."/>
            <person name="Nusbaum C."/>
            <person name="Birren B."/>
        </authorList>
    </citation>
    <scope>NUCLEOTIDE SEQUENCE [LARGE SCALE GENOMIC DNA]</scope>
    <source>
        <strain evidence="6 9">6F2_DIV0138</strain>
    </source>
</reference>
<accession>A0A132P742</accession>
<reference evidence="4" key="4">
    <citation type="submission" date="2022-05" db="EMBL/GenBank/DDBJ databases">
        <title>Draft genome sequences of Clostridium perfringens strains isolated from Peru.</title>
        <authorList>
            <person name="Hurtado R."/>
            <person name="Lima L."/>
            <person name="Sousa T."/>
            <person name="Jaiswal A.K."/>
            <person name="Tiwari S."/>
            <person name="Maturrano L."/>
            <person name="Brenig B."/>
            <person name="Azevedo V."/>
        </authorList>
    </citation>
    <scope>NUCLEOTIDE SEQUENCE</scope>
    <source>
        <strain evidence="4">CP4</strain>
    </source>
</reference>
<feature type="transmembrane region" description="Helical" evidence="1">
    <location>
        <begin position="60"/>
        <end position="79"/>
    </location>
</feature>
<proteinExistence type="predicted"/>
<feature type="transmembrane region" description="Helical" evidence="1">
    <location>
        <begin position="128"/>
        <end position="149"/>
    </location>
</feature>
<feature type="transmembrane region" description="Helical" evidence="1">
    <location>
        <begin position="86"/>
        <end position="108"/>
    </location>
</feature>
<evidence type="ECO:0000313" key="3">
    <source>
        <dbReference type="EMBL" id="KWX18067.1"/>
    </source>
</evidence>
<reference evidence="7 10" key="3">
    <citation type="submission" date="2017-12" db="EMBL/GenBank/DDBJ databases">
        <title>A pool of 800 enterococci isolated from chicken carcass rinse samples from New Zealand.</title>
        <authorList>
            <person name="Zhang J."/>
            <person name="Rogers L."/>
            <person name="Midwinter A."/>
            <person name="French N."/>
        </authorList>
    </citation>
    <scope>NUCLEOTIDE SEQUENCE [LARGE SCALE GENOMIC DNA]</scope>
    <source>
        <strain evidence="7 10">EN697</strain>
    </source>
</reference>
<dbReference type="Gene3D" id="1.20.144.10">
    <property type="entry name" value="Phosphatidic acid phosphatase type 2/haloperoxidase"/>
    <property type="match status" value="2"/>
</dbReference>
<sequence length="218" mass="25282">MKYKTSFQVAGSFFLVLFFILGWIVKFHLSWLSGFDQWFTGIVRASYPDLNSYQLFMTKFGNPLTVIILFACAALWMWYKKKRAETFWFVSGFIVIAGIINPVIKLFFMRERPSLAHLVVETSYSFPSGHAAGSMILYGSLLFLLPAFVQKRTLRTLLQLLMVFIIVSVGISRIYLGVHFPTDIIGGYLLSLSWLCLTYPVYREKRKQIDNSYRKKDF</sequence>
<dbReference type="PANTHER" id="PTHR14969:SF13">
    <property type="entry name" value="AT30094P"/>
    <property type="match status" value="1"/>
</dbReference>
<evidence type="ECO:0000313" key="6">
    <source>
        <dbReference type="EMBL" id="OTO00961.1"/>
    </source>
</evidence>
<gene>
    <name evidence="6" type="ORF">A5804_002480</name>
    <name evidence="3" type="ORF">AWT83_06130</name>
    <name evidence="7" type="ORF">CYQ77_03505</name>
    <name evidence="4" type="ORF">M3X98_10610</name>
    <name evidence="5" type="ORF">P6Z85_04755</name>
</gene>
<dbReference type="PANTHER" id="PTHR14969">
    <property type="entry name" value="SPHINGOSINE-1-PHOSPHATE PHOSPHOHYDROLASE"/>
    <property type="match status" value="1"/>
</dbReference>
<keyword evidence="1" id="KW-0472">Membrane</keyword>
<dbReference type="Proteomes" id="UP001260956">
    <property type="component" value="Unassembled WGS sequence"/>
</dbReference>
<feature type="domain" description="Phosphatidic acid phosphatase type 2/haloperoxidase" evidence="2">
    <location>
        <begin position="86"/>
        <end position="199"/>
    </location>
</feature>
<evidence type="ECO:0000313" key="4">
    <source>
        <dbReference type="EMBL" id="MDC4248489.1"/>
    </source>
</evidence>
<evidence type="ECO:0000313" key="5">
    <source>
        <dbReference type="EMBL" id="MDT2369495.1"/>
    </source>
</evidence>
<dbReference type="SMART" id="SM00014">
    <property type="entry name" value="acidPPc"/>
    <property type="match status" value="1"/>
</dbReference>
<dbReference type="EMBL" id="JARPTX010000011">
    <property type="protein sequence ID" value="MDT2369495.1"/>
    <property type="molecule type" value="Genomic_DNA"/>
</dbReference>
<comment type="caution">
    <text evidence="3">The sequence shown here is derived from an EMBL/GenBank/DDBJ whole genome shotgun (WGS) entry which is preliminary data.</text>
</comment>
<dbReference type="InterPro" id="IPR000326">
    <property type="entry name" value="PAP2/HPO"/>
</dbReference>
<reference evidence="3 8" key="1">
    <citation type="submission" date="2016-01" db="EMBL/GenBank/DDBJ databases">
        <title>Molecular Mechanisms for transfer of large genomic segments between Enterococcus faecium strains.</title>
        <authorList>
            <person name="Garcia-Solache M.A."/>
            <person name="Lebreton F."/>
            <person name="Mclaughlin R.E."/>
            <person name="Whiteaker J.D."/>
            <person name="Gilmore M.S."/>
            <person name="Rice L.B."/>
        </authorList>
    </citation>
    <scope>NUCLEOTIDE SEQUENCE [LARGE SCALE GENOMIC DNA]</scope>
    <source>
        <strain evidence="3 8">D344RRF x C68</strain>
    </source>
</reference>
<dbReference type="Proteomes" id="UP000070452">
    <property type="component" value="Unassembled WGS sequence"/>
</dbReference>
<dbReference type="InterPro" id="IPR036938">
    <property type="entry name" value="PAP2/HPO_sf"/>
</dbReference>
<evidence type="ECO:0000313" key="7">
    <source>
        <dbReference type="EMBL" id="RXU90774.1"/>
    </source>
</evidence>
<dbReference type="SUPFAM" id="SSF48317">
    <property type="entry name" value="Acid phosphatase/Vanadium-dependent haloperoxidase"/>
    <property type="match status" value="1"/>
</dbReference>
<dbReference type="CDD" id="cd03392">
    <property type="entry name" value="PAP2_like_2"/>
    <property type="match status" value="1"/>
</dbReference>
<evidence type="ECO:0000256" key="1">
    <source>
        <dbReference type="SAM" id="Phobius"/>
    </source>
</evidence>
<dbReference type="Pfam" id="PF01569">
    <property type="entry name" value="PAP2"/>
    <property type="match status" value="1"/>
</dbReference>
<keyword evidence="1" id="KW-0812">Transmembrane</keyword>
<dbReference type="RefSeq" id="WP_002297384.1">
    <property type="nucleotide sequence ID" value="NZ_AP019394.1"/>
</dbReference>
<dbReference type="EMBL" id="LRHK01000001">
    <property type="protein sequence ID" value="KWX18067.1"/>
    <property type="molecule type" value="Genomic_DNA"/>
</dbReference>
<dbReference type="EMBL" id="JAMWMK010000017">
    <property type="protein sequence ID" value="MDC4248489.1"/>
    <property type="molecule type" value="Genomic_DNA"/>
</dbReference>
<reference evidence="5" key="5">
    <citation type="submission" date="2023-03" db="EMBL/GenBank/DDBJ databases">
        <authorList>
            <person name="Shen W."/>
            <person name="Cai J."/>
        </authorList>
    </citation>
    <scope>NUCLEOTIDE SEQUENCE</scope>
    <source>
        <strain evidence="5">B1010-2</strain>
    </source>
</reference>
<dbReference type="Proteomes" id="UP001141166">
    <property type="component" value="Unassembled WGS sequence"/>
</dbReference>
<feature type="transmembrane region" description="Helical" evidence="1">
    <location>
        <begin position="7"/>
        <end position="25"/>
    </location>
</feature>
<feature type="transmembrane region" description="Helical" evidence="1">
    <location>
        <begin position="156"/>
        <end position="178"/>
    </location>
</feature>
<dbReference type="Proteomes" id="UP000194737">
    <property type="component" value="Unassembled WGS sequence"/>
</dbReference>
<dbReference type="EMBL" id="NGLB01000001">
    <property type="protein sequence ID" value="OTO00961.1"/>
    <property type="molecule type" value="Genomic_DNA"/>
</dbReference>